<dbReference type="Gene3D" id="1.20.120.620">
    <property type="entry name" value="Backbone structure of the membrane domain of e. Coli histidine kinase receptor kdpd"/>
    <property type="match status" value="1"/>
</dbReference>
<evidence type="ECO:0000256" key="9">
    <source>
        <dbReference type="ARBA" id="ARBA00022840"/>
    </source>
</evidence>
<name>A0A6N1AG79_9PROT</name>
<keyword evidence="5" id="KW-0808">Transferase</keyword>
<dbReference type="PANTHER" id="PTHR45569">
    <property type="entry name" value="SENSOR PROTEIN KDPD"/>
    <property type="match status" value="1"/>
</dbReference>
<dbReference type="CDD" id="cd00082">
    <property type="entry name" value="HisKA"/>
    <property type="match status" value="1"/>
</dbReference>
<feature type="region of interest" description="Disordered" evidence="14">
    <location>
        <begin position="891"/>
        <end position="912"/>
    </location>
</feature>
<evidence type="ECO:0000256" key="13">
    <source>
        <dbReference type="ARBA" id="ARBA00057300"/>
    </source>
</evidence>
<dbReference type="GO" id="GO:0000155">
    <property type="term" value="F:phosphorelay sensor kinase activity"/>
    <property type="evidence" value="ECO:0007669"/>
    <property type="project" value="InterPro"/>
</dbReference>
<dbReference type="Pfam" id="PF02518">
    <property type="entry name" value="HATPase_c"/>
    <property type="match status" value="1"/>
</dbReference>
<dbReference type="InterPro" id="IPR003594">
    <property type="entry name" value="HATPase_dom"/>
</dbReference>
<dbReference type="Gene3D" id="3.40.50.620">
    <property type="entry name" value="HUPs"/>
    <property type="match status" value="1"/>
</dbReference>
<dbReference type="InterPro" id="IPR003852">
    <property type="entry name" value="Sig_transdc_His_kinase_KdpD_N"/>
</dbReference>
<keyword evidence="11" id="KW-0902">Two-component regulatory system</keyword>
<dbReference type="CDD" id="cd00075">
    <property type="entry name" value="HATPase"/>
    <property type="match status" value="1"/>
</dbReference>
<feature type="transmembrane region" description="Helical" evidence="15">
    <location>
        <begin position="474"/>
        <end position="495"/>
    </location>
</feature>
<dbReference type="OrthoDB" id="9806130at2"/>
<keyword evidence="4" id="KW-0597">Phosphoprotein</keyword>
<evidence type="ECO:0000256" key="14">
    <source>
        <dbReference type="SAM" id="MobiDB-lite"/>
    </source>
</evidence>
<dbReference type="InterPro" id="IPR006016">
    <property type="entry name" value="UspA"/>
</dbReference>
<reference evidence="17 18" key="1">
    <citation type="submission" date="2020-06" db="EMBL/GenBank/DDBJ databases">
        <title>Complete genome of Azosprillum oryzae KACC14407.</title>
        <authorList>
            <person name="Kim M."/>
            <person name="Park Y.-J."/>
            <person name="Shin J.-H."/>
        </authorList>
    </citation>
    <scope>NUCLEOTIDE SEQUENCE [LARGE SCALE GENOMIC DNA]</scope>
    <source>
        <strain evidence="17 18">KACC 14407</strain>
        <plasmid evidence="17 18">unnamed2</plasmid>
    </source>
</reference>
<dbReference type="InterPro" id="IPR014729">
    <property type="entry name" value="Rossmann-like_a/b/a_fold"/>
</dbReference>
<dbReference type="SUPFAM" id="SSF47384">
    <property type="entry name" value="Homodimeric domain of signal transducing histidine kinase"/>
    <property type="match status" value="1"/>
</dbReference>
<evidence type="ECO:0000313" key="18">
    <source>
        <dbReference type="Proteomes" id="UP000509702"/>
    </source>
</evidence>
<keyword evidence="8 17" id="KW-0418">Kinase</keyword>
<dbReference type="InterPro" id="IPR003018">
    <property type="entry name" value="GAF"/>
</dbReference>
<dbReference type="InterPro" id="IPR025201">
    <property type="entry name" value="KdpD_TM"/>
</dbReference>
<dbReference type="KEGG" id="aoz:HUE56_02625"/>
<evidence type="ECO:0000256" key="5">
    <source>
        <dbReference type="ARBA" id="ARBA00022679"/>
    </source>
</evidence>
<dbReference type="SMART" id="SM00387">
    <property type="entry name" value="HATPase_c"/>
    <property type="match status" value="1"/>
</dbReference>
<dbReference type="RefSeq" id="WP_149201033.1">
    <property type="nucleotide sequence ID" value="NZ_BSOV01000030.1"/>
</dbReference>
<sequence>MTEPEADDRPSPDALLEEANRERRGRLKIFLGAAPGVGKTYAMLEDARARIRDGTEVVVGVVETHGRRDTEALLDGLDILPRRRIEYRGRPFQEMDLDAILARRPKLVLVDELAHTNIPGSRHVKRWQDVDEILDAGIDVFSTLNVQHLESLNDVVERIAGIKVRETLPDGVLQRADEIALIDLPPQELIRRLQEGKVYVPEQAKRAADHFFSPGTLTALREMALRQAAERVDAQMLRYMRAHAIAGPWPTRERILVCIGDGPQALRLVRTAKRAAERRDAPWVALYVETHRDHALSEEDKDCIAQALRLAEQLGGETAVVQGERAAAEILAFARARNVSQIIVGRAHPKNRLRALHQSVTTDLLARNENFDVMVVAGEDERPARSLDTRAPSPAFDWLAYGVATLTVAAATAVGLLIDVWLPLPNISVAYLIGVLLVAIRHGLAPSIYASVLSFLAFNFLFTEPKYTFAITDVQNIMTVFFFLVAAVITSNLAARVRAQVEATRLSARRTANLYDFNRRISAAVGLDDVLWAVVHHVAATMNGRSLVLLPRDGRLEVAAGYPPEDTLDEKSMAAARWSWENGKTAGRGSTTLPAADWLFLPLRTGRGPIGVLGVQMTEGQQLLSPEQGRLLDTLADQAAVAIERTALVADIETARVAAETERLRSALLSSLSHDLRTPLVSILGASSSLTSYGEALAPAERTELVQTIQEEAERLNRFVQNLLDMTRIGSGTLKPRTDWVDLADVIAAALDRAKRMLEDRPVRLYLEPGLPLLRLDPVLMGQVFFNLIDNACKYSPNGSPIIVRARRTGGEALIELCDQGPGIPETDRERIFDMFYRVEAGDAQTAGTGLGLAICRGIVEAHGGSIRALPGRDGPGTCIAILLPVPAGPEIAGMEGDSTRGEDSGGQGSGD</sequence>
<dbReference type="GO" id="GO:0005886">
    <property type="term" value="C:plasma membrane"/>
    <property type="evidence" value="ECO:0007669"/>
    <property type="project" value="TreeGrafter"/>
</dbReference>
<dbReference type="InterPro" id="IPR038318">
    <property type="entry name" value="KdpD_sf"/>
</dbReference>
<comment type="subcellular location">
    <subcellularLocation>
        <location evidence="2">Membrane</location>
        <topology evidence="2">Multi-pass membrane protein</topology>
    </subcellularLocation>
</comment>
<keyword evidence="17" id="KW-0614">Plasmid</keyword>
<keyword evidence="18" id="KW-1185">Reference proteome</keyword>
<dbReference type="SMART" id="SM00388">
    <property type="entry name" value="HisKA"/>
    <property type="match status" value="1"/>
</dbReference>
<dbReference type="Pfam" id="PF00512">
    <property type="entry name" value="HisKA"/>
    <property type="match status" value="1"/>
</dbReference>
<evidence type="ECO:0000256" key="3">
    <source>
        <dbReference type="ARBA" id="ARBA00012438"/>
    </source>
</evidence>
<dbReference type="InterPro" id="IPR005467">
    <property type="entry name" value="His_kinase_dom"/>
</dbReference>
<dbReference type="InterPro" id="IPR036097">
    <property type="entry name" value="HisK_dim/P_sf"/>
</dbReference>
<dbReference type="InterPro" id="IPR036890">
    <property type="entry name" value="HATPase_C_sf"/>
</dbReference>
<accession>A0A6N1AG79</accession>
<evidence type="ECO:0000259" key="16">
    <source>
        <dbReference type="PROSITE" id="PS50109"/>
    </source>
</evidence>
<dbReference type="PROSITE" id="PS50109">
    <property type="entry name" value="HIS_KIN"/>
    <property type="match status" value="1"/>
</dbReference>
<protein>
    <recommendedName>
        <fullName evidence="3">histidine kinase</fullName>
        <ecNumber evidence="3">2.7.13.3</ecNumber>
    </recommendedName>
</protein>
<dbReference type="CDD" id="cd01987">
    <property type="entry name" value="USP_KdpD-like"/>
    <property type="match status" value="1"/>
</dbReference>
<dbReference type="FunFam" id="3.40.50.300:FF:000483">
    <property type="entry name" value="Sensor histidine kinase KdpD"/>
    <property type="match status" value="1"/>
</dbReference>
<organism evidence="17 18">
    <name type="scientific">Azospirillum oryzae</name>
    <dbReference type="NCBI Taxonomy" id="286727"/>
    <lineage>
        <taxon>Bacteria</taxon>
        <taxon>Pseudomonadati</taxon>
        <taxon>Pseudomonadota</taxon>
        <taxon>Alphaproteobacteria</taxon>
        <taxon>Rhodospirillales</taxon>
        <taxon>Azospirillaceae</taxon>
        <taxon>Azospirillum</taxon>
    </lineage>
</organism>
<evidence type="ECO:0000256" key="15">
    <source>
        <dbReference type="SAM" id="Phobius"/>
    </source>
</evidence>
<dbReference type="FunFam" id="3.30.565.10:FF:000042">
    <property type="entry name" value="Two-component sensor histidine kinase KdpD"/>
    <property type="match status" value="1"/>
</dbReference>
<evidence type="ECO:0000256" key="8">
    <source>
        <dbReference type="ARBA" id="ARBA00022777"/>
    </source>
</evidence>
<dbReference type="Gene3D" id="3.30.450.40">
    <property type="match status" value="1"/>
</dbReference>
<dbReference type="Proteomes" id="UP000509702">
    <property type="component" value="Plasmid unnamed2"/>
</dbReference>
<evidence type="ECO:0000256" key="10">
    <source>
        <dbReference type="ARBA" id="ARBA00022989"/>
    </source>
</evidence>
<dbReference type="AlphaFoldDB" id="A0A6N1AG79"/>
<dbReference type="Pfam" id="PF02702">
    <property type="entry name" value="KdpD"/>
    <property type="match status" value="1"/>
</dbReference>
<gene>
    <name evidence="17" type="ORF">HUE56_02625</name>
</gene>
<keyword evidence="9" id="KW-0067">ATP-binding</keyword>
<keyword evidence="6 15" id="KW-0812">Transmembrane</keyword>
<dbReference type="PRINTS" id="PR00344">
    <property type="entry name" value="BCTRLSENSOR"/>
</dbReference>
<dbReference type="Gene3D" id="1.10.287.130">
    <property type="match status" value="1"/>
</dbReference>
<dbReference type="GO" id="GO:0042802">
    <property type="term" value="F:identical protein binding"/>
    <property type="evidence" value="ECO:0007669"/>
    <property type="project" value="UniProtKB-ARBA"/>
</dbReference>
<dbReference type="GO" id="GO:0005737">
    <property type="term" value="C:cytoplasm"/>
    <property type="evidence" value="ECO:0007669"/>
    <property type="project" value="UniProtKB-ARBA"/>
</dbReference>
<dbReference type="SUPFAM" id="SSF52402">
    <property type="entry name" value="Adenine nucleotide alpha hydrolases-like"/>
    <property type="match status" value="1"/>
</dbReference>
<dbReference type="InterPro" id="IPR052023">
    <property type="entry name" value="Histidine_kinase_KdpD"/>
</dbReference>
<dbReference type="Pfam" id="PF00582">
    <property type="entry name" value="Usp"/>
    <property type="match status" value="1"/>
</dbReference>
<dbReference type="Gene3D" id="3.40.50.300">
    <property type="entry name" value="P-loop containing nucleotide triphosphate hydrolases"/>
    <property type="match status" value="1"/>
</dbReference>
<evidence type="ECO:0000256" key="2">
    <source>
        <dbReference type="ARBA" id="ARBA00004141"/>
    </source>
</evidence>
<feature type="transmembrane region" description="Helical" evidence="15">
    <location>
        <begin position="398"/>
        <end position="422"/>
    </location>
</feature>
<dbReference type="InterPro" id="IPR003661">
    <property type="entry name" value="HisK_dim/P_dom"/>
</dbReference>
<dbReference type="Pfam" id="PF13492">
    <property type="entry name" value="GAF_3"/>
    <property type="match status" value="1"/>
</dbReference>
<dbReference type="SUPFAM" id="SSF55874">
    <property type="entry name" value="ATPase domain of HSP90 chaperone/DNA topoisomerase II/histidine kinase"/>
    <property type="match status" value="1"/>
</dbReference>
<keyword evidence="10 15" id="KW-1133">Transmembrane helix</keyword>
<dbReference type="Pfam" id="PF13493">
    <property type="entry name" value="DUF4118"/>
    <property type="match status" value="1"/>
</dbReference>
<comment type="catalytic activity">
    <reaction evidence="1">
        <text>ATP + protein L-histidine = ADP + protein N-phospho-L-histidine.</text>
        <dbReference type="EC" id="2.7.13.3"/>
    </reaction>
</comment>
<evidence type="ECO:0000256" key="11">
    <source>
        <dbReference type="ARBA" id="ARBA00023012"/>
    </source>
</evidence>
<dbReference type="GO" id="GO:0005524">
    <property type="term" value="F:ATP binding"/>
    <property type="evidence" value="ECO:0007669"/>
    <property type="project" value="UniProtKB-KW"/>
</dbReference>
<dbReference type="InterPro" id="IPR004358">
    <property type="entry name" value="Sig_transdc_His_kin-like_C"/>
</dbReference>
<feature type="domain" description="Histidine kinase" evidence="16">
    <location>
        <begin position="671"/>
        <end position="888"/>
    </location>
</feature>
<evidence type="ECO:0000256" key="1">
    <source>
        <dbReference type="ARBA" id="ARBA00000085"/>
    </source>
</evidence>
<evidence type="ECO:0000256" key="4">
    <source>
        <dbReference type="ARBA" id="ARBA00022553"/>
    </source>
</evidence>
<keyword evidence="12 15" id="KW-0472">Membrane</keyword>
<evidence type="ECO:0000256" key="6">
    <source>
        <dbReference type="ARBA" id="ARBA00022692"/>
    </source>
</evidence>
<dbReference type="SUPFAM" id="SSF55781">
    <property type="entry name" value="GAF domain-like"/>
    <property type="match status" value="1"/>
</dbReference>
<evidence type="ECO:0000313" key="17">
    <source>
        <dbReference type="EMBL" id="QKS49407.1"/>
    </source>
</evidence>
<dbReference type="InterPro" id="IPR027417">
    <property type="entry name" value="P-loop_NTPase"/>
</dbReference>
<proteinExistence type="predicted"/>
<dbReference type="InterPro" id="IPR029016">
    <property type="entry name" value="GAF-like_dom_sf"/>
</dbReference>
<feature type="transmembrane region" description="Helical" evidence="15">
    <location>
        <begin position="429"/>
        <end position="462"/>
    </location>
</feature>
<geneLocation type="plasmid" evidence="17 18">
    <name>unnamed2</name>
</geneLocation>
<keyword evidence="7" id="KW-0547">Nucleotide-binding</keyword>
<evidence type="ECO:0000256" key="12">
    <source>
        <dbReference type="ARBA" id="ARBA00023136"/>
    </source>
</evidence>
<dbReference type="Gene3D" id="3.30.565.10">
    <property type="entry name" value="Histidine kinase-like ATPase, C-terminal domain"/>
    <property type="match status" value="1"/>
</dbReference>
<dbReference type="EMBL" id="CP054616">
    <property type="protein sequence ID" value="QKS49407.1"/>
    <property type="molecule type" value="Genomic_DNA"/>
</dbReference>
<dbReference type="EC" id="2.7.13.3" evidence="3"/>
<comment type="function">
    <text evidence="13">Member of the two-component regulatory system KdpD/KdpE involved in the regulation of the kdp operon. KdpD may function as a membrane-associated protein kinase that phosphorylates KdpE in response to environmental signals.</text>
</comment>
<evidence type="ECO:0000256" key="7">
    <source>
        <dbReference type="ARBA" id="ARBA00022741"/>
    </source>
</evidence>
<dbReference type="PANTHER" id="PTHR45569:SF1">
    <property type="entry name" value="SENSOR PROTEIN KDPD"/>
    <property type="match status" value="1"/>
</dbReference>